<comment type="caution">
    <text evidence="3">The sequence shown here is derived from an EMBL/GenBank/DDBJ whole genome shotgun (WGS) entry which is preliminary data.</text>
</comment>
<name>A0AAW0UVE5_SCYPA</name>
<feature type="compositionally biased region" description="Polar residues" evidence="1">
    <location>
        <begin position="565"/>
        <end position="575"/>
    </location>
</feature>
<dbReference type="EMBL" id="JARAKH010000007">
    <property type="protein sequence ID" value="KAK8402637.1"/>
    <property type="molecule type" value="Genomic_DNA"/>
</dbReference>
<feature type="compositionally biased region" description="Pro residues" evidence="1">
    <location>
        <begin position="770"/>
        <end position="782"/>
    </location>
</feature>
<dbReference type="Pfam" id="PF00168">
    <property type="entry name" value="C2"/>
    <property type="match status" value="1"/>
</dbReference>
<dbReference type="Proteomes" id="UP001487740">
    <property type="component" value="Unassembled WGS sequence"/>
</dbReference>
<feature type="region of interest" description="Disordered" evidence="1">
    <location>
        <begin position="67"/>
        <end position="192"/>
    </location>
</feature>
<feature type="compositionally biased region" description="Low complexity" evidence="1">
    <location>
        <begin position="170"/>
        <end position="179"/>
    </location>
</feature>
<dbReference type="PROSITE" id="PS50004">
    <property type="entry name" value="C2"/>
    <property type="match status" value="1"/>
</dbReference>
<protein>
    <recommendedName>
        <fullName evidence="2">C2 domain-containing protein</fullName>
    </recommendedName>
</protein>
<feature type="domain" description="C2" evidence="2">
    <location>
        <begin position="249"/>
        <end position="368"/>
    </location>
</feature>
<feature type="compositionally biased region" description="Low complexity" evidence="1">
    <location>
        <begin position="723"/>
        <end position="735"/>
    </location>
</feature>
<sequence length="791" mass="83844">MVGGVVVGASLAAAIILCTSLCLALWCRRLRGDGNDPSPATFLVTKRKPGQEFVPDHPMALVLPTITQSEADSEPRTPTPTTTFSPTSEYAKRGMPPYAHVSRHNDPDTTSYPRLAGLASPPSYSPLPAYPAQHSRTMQRPRSASPRSLQPSTPRTPPLSLPLGARRWQSGTRPSSPLTPGTPPGLPSKSHLRKGVAGLEEFRAAFHHSFVTSELVGGDGLEVSTPDSIEGWAPVWTPASSVGSGGGCGLGEVRLRLRYTVRTRLLHLLIYSADQLPLRLGPDPVATYTKAVLLPEKRVRFTTPWVAATDTAVFNASFTHPTRPSRLAHAILRLSVCQVTGCGRRVVVGYCAVDLASIGMRSGLTTDIDTGLLALHLQETAPDQQVGVGGQLRMGLKWDTEAGVLTIRITCVSGLQLLHLQPPLQDNAQAYVKVTVYVNNTILCWRRSGPRAVAAVMELEEDLALHMPELDLDATHLVLSVRLRTRPGGGRRVVGSCLVGRGGCVDEDGRHHWEDMLRAAPDLVTRVHPLTAHHDPAAHPTYCDPQEWRGAGSPHSQHSDHCGPDSTSSDYPTTFTSSAISNRPLILPTPRRALVIPPAEVPSAFLNSSSAPTLTTTTVSSPSALIDESRTSASTPVSASSSTSLSSPSALTSPASVLSSPSEFPTPTVTFSSSSGFVSPSTPGSPSAFTSPSPELNGNTVGSRSNTPPPTLATPPRTPSPPSAVHVSVVPASSLSPPPSPLCTLSPAIHMNTSTSPDNTLPPLRHPDLHPPPPPPPSPSHPRPISQHRTL</sequence>
<feature type="compositionally biased region" description="Low complexity" evidence="1">
    <location>
        <begin position="608"/>
        <end position="687"/>
    </location>
</feature>
<evidence type="ECO:0000313" key="4">
    <source>
        <dbReference type="Proteomes" id="UP001487740"/>
    </source>
</evidence>
<evidence type="ECO:0000259" key="2">
    <source>
        <dbReference type="PROSITE" id="PS50004"/>
    </source>
</evidence>
<organism evidence="3 4">
    <name type="scientific">Scylla paramamosain</name>
    <name type="common">Mud crab</name>
    <dbReference type="NCBI Taxonomy" id="85552"/>
    <lineage>
        <taxon>Eukaryota</taxon>
        <taxon>Metazoa</taxon>
        <taxon>Ecdysozoa</taxon>
        <taxon>Arthropoda</taxon>
        <taxon>Crustacea</taxon>
        <taxon>Multicrustacea</taxon>
        <taxon>Malacostraca</taxon>
        <taxon>Eumalacostraca</taxon>
        <taxon>Eucarida</taxon>
        <taxon>Decapoda</taxon>
        <taxon>Pleocyemata</taxon>
        <taxon>Brachyura</taxon>
        <taxon>Eubrachyura</taxon>
        <taxon>Portunoidea</taxon>
        <taxon>Portunidae</taxon>
        <taxon>Portuninae</taxon>
        <taxon>Scylla</taxon>
    </lineage>
</organism>
<reference evidence="3 4" key="1">
    <citation type="submission" date="2023-03" db="EMBL/GenBank/DDBJ databases">
        <title>High-quality genome of Scylla paramamosain provides insights in environmental adaptation.</title>
        <authorList>
            <person name="Zhang L."/>
        </authorList>
    </citation>
    <scope>NUCLEOTIDE SEQUENCE [LARGE SCALE GENOMIC DNA]</scope>
    <source>
        <strain evidence="3">LZ_2023a</strain>
        <tissue evidence="3">Muscle</tissue>
    </source>
</reference>
<feature type="region of interest" description="Disordered" evidence="1">
    <location>
        <begin position="537"/>
        <end position="575"/>
    </location>
</feature>
<feature type="compositionally biased region" description="Polar residues" evidence="1">
    <location>
        <begin position="688"/>
        <end position="706"/>
    </location>
</feature>
<evidence type="ECO:0000256" key="1">
    <source>
        <dbReference type="SAM" id="MobiDB-lite"/>
    </source>
</evidence>
<gene>
    <name evidence="3" type="ORF">O3P69_000767</name>
</gene>
<dbReference type="InterPro" id="IPR035892">
    <property type="entry name" value="C2_domain_sf"/>
</dbReference>
<dbReference type="SUPFAM" id="SSF49562">
    <property type="entry name" value="C2 domain (Calcium/lipid-binding domain, CaLB)"/>
    <property type="match status" value="2"/>
</dbReference>
<dbReference type="Gene3D" id="2.60.40.150">
    <property type="entry name" value="C2 domain"/>
    <property type="match status" value="2"/>
</dbReference>
<accession>A0AAW0UVE5</accession>
<dbReference type="InterPro" id="IPR000008">
    <property type="entry name" value="C2_dom"/>
</dbReference>
<evidence type="ECO:0000313" key="3">
    <source>
        <dbReference type="EMBL" id="KAK8402637.1"/>
    </source>
</evidence>
<feature type="compositionally biased region" description="Pro residues" evidence="1">
    <location>
        <begin position="707"/>
        <end position="722"/>
    </location>
</feature>
<dbReference type="AlphaFoldDB" id="A0AAW0UVE5"/>
<proteinExistence type="predicted"/>
<keyword evidence="4" id="KW-1185">Reference proteome</keyword>
<feature type="region of interest" description="Disordered" evidence="1">
    <location>
        <begin position="604"/>
        <end position="791"/>
    </location>
</feature>